<evidence type="ECO:0000313" key="2">
    <source>
        <dbReference type="Proteomes" id="UP000034681"/>
    </source>
</evidence>
<proteinExistence type="predicted"/>
<keyword evidence="2" id="KW-1185">Reference proteome</keyword>
<reference evidence="1" key="1">
    <citation type="submission" date="2012-04" db="EMBL/GenBank/DDBJ databases">
        <authorList>
            <person name="Borisov I.G."/>
            <person name="Ivanikova N.V."/>
            <person name="Pinevich A.V."/>
        </authorList>
    </citation>
    <scope>NUCLEOTIDE SEQUENCE</scope>
    <source>
        <strain evidence="1">CALU 1027</strain>
    </source>
</reference>
<protein>
    <submittedName>
        <fullName evidence="1">Uncharacterized protein</fullName>
    </submittedName>
</protein>
<gene>
    <name evidence="1" type="ORF">PROH_00790</name>
</gene>
<dbReference type="EMBL" id="AJTX02000002">
    <property type="protein sequence ID" value="KKJ01003.1"/>
    <property type="molecule type" value="Genomic_DNA"/>
</dbReference>
<sequence>MSDLNPLPWIQPAPPPAGNEVADQFLAYEFYREVEHREAFEAHCRWYQELAAQNRRDLATMRQEPNFFRWFSGKG</sequence>
<dbReference type="OrthoDB" id="426466at2"/>
<evidence type="ECO:0000313" key="1">
    <source>
        <dbReference type="EMBL" id="KKJ01003.1"/>
    </source>
</evidence>
<dbReference type="AlphaFoldDB" id="A0A0M2Q116"/>
<comment type="caution">
    <text evidence="1">The sequence shown here is derived from an EMBL/GenBank/DDBJ whole genome shotgun (WGS) entry which is preliminary data.</text>
</comment>
<accession>A0A0M2Q116</accession>
<organism evidence="1 2">
    <name type="scientific">Prochlorothrix hollandica PCC 9006 = CALU 1027</name>
    <dbReference type="NCBI Taxonomy" id="317619"/>
    <lineage>
        <taxon>Bacteria</taxon>
        <taxon>Bacillati</taxon>
        <taxon>Cyanobacteriota</taxon>
        <taxon>Cyanophyceae</taxon>
        <taxon>Prochlorotrichales</taxon>
        <taxon>Prochlorotrichaceae</taxon>
        <taxon>Prochlorothrix</taxon>
    </lineage>
</organism>
<name>A0A0M2Q116_PROHO</name>
<dbReference type="Proteomes" id="UP000034681">
    <property type="component" value="Unassembled WGS sequence"/>
</dbReference>
<dbReference type="RefSeq" id="WP_017713538.1">
    <property type="nucleotide sequence ID" value="NZ_KB235941.1"/>
</dbReference>